<dbReference type="STRING" id="646526.A0A1W0E5H6"/>
<comment type="catalytic activity">
    <reaction evidence="12">
        <text>a 5'-end (5'-triphosphoguanosine)-ribonucleoside in mRNA + S-adenosyl-L-methionine = a 5'-end (N(7)-methyl 5'-triphosphoguanosine)-ribonucleoside in mRNA + S-adenosyl-L-homocysteine</text>
        <dbReference type="Rhea" id="RHEA:67008"/>
        <dbReference type="Rhea" id="RHEA-COMP:17166"/>
        <dbReference type="Rhea" id="RHEA-COMP:17167"/>
        <dbReference type="ChEBI" id="CHEBI:57856"/>
        <dbReference type="ChEBI" id="CHEBI:59789"/>
        <dbReference type="ChEBI" id="CHEBI:156461"/>
        <dbReference type="ChEBI" id="CHEBI:167617"/>
        <dbReference type="EC" id="2.1.1.56"/>
    </reaction>
</comment>
<evidence type="ECO:0000256" key="10">
    <source>
        <dbReference type="ARBA" id="ARBA00032772"/>
    </source>
</evidence>
<dbReference type="SUPFAM" id="SSF53335">
    <property type="entry name" value="S-adenosyl-L-methionine-dependent methyltransferases"/>
    <property type="match status" value="1"/>
</dbReference>
<dbReference type="InterPro" id="IPR016899">
    <property type="entry name" value="mRNA_G-N7_MeTrfase_euk"/>
</dbReference>
<comment type="subcellular location">
    <subcellularLocation>
        <location evidence="1">Nucleus</location>
    </subcellularLocation>
</comment>
<reference evidence="17 18" key="1">
    <citation type="journal article" date="2017" name="Environ. Microbiol.">
        <title>Decay of the glycolytic pathway and adaptation to intranuclear parasitism within Enterocytozoonidae microsporidia.</title>
        <authorList>
            <person name="Wiredu Boakye D."/>
            <person name="Jaroenlak P."/>
            <person name="Prachumwat A."/>
            <person name="Williams T.A."/>
            <person name="Bateman K.S."/>
            <person name="Itsathitphaisarn O."/>
            <person name="Sritunyalucksana K."/>
            <person name="Paszkiewicz K.H."/>
            <person name="Moore K.A."/>
            <person name="Stentiford G.D."/>
            <person name="Williams B.A."/>
        </authorList>
    </citation>
    <scope>NUCLEOTIDE SEQUENCE [LARGE SCALE GENOMIC DNA]</scope>
    <source>
        <strain evidence="17 18">TH1</strain>
    </source>
</reference>
<keyword evidence="4" id="KW-0507">mRNA processing</keyword>
<protein>
    <recommendedName>
        <fullName evidence="13">mRNA cap guanine-N(7) methyltransferase</fullName>
        <ecNumber evidence="2">2.1.1.56</ecNumber>
    </recommendedName>
    <alternativeName>
        <fullName evidence="10">mRNA (guanine-N(7))-methyltransferase</fullName>
    </alternativeName>
    <alternativeName>
        <fullName evidence="11">mRNA cap methyltransferase</fullName>
    </alternativeName>
</protein>
<feature type="site" description="mRNA cap binding" evidence="15">
    <location>
        <position position="62"/>
    </location>
</feature>
<dbReference type="PROSITE" id="PS51562">
    <property type="entry name" value="RNA_CAP0_MT"/>
    <property type="match status" value="1"/>
</dbReference>
<dbReference type="PANTHER" id="PTHR12189">
    <property type="entry name" value="MRNA GUANINE-7- METHYLTRANSFERASE"/>
    <property type="match status" value="1"/>
</dbReference>
<evidence type="ECO:0000259" key="16">
    <source>
        <dbReference type="PROSITE" id="PS51562"/>
    </source>
</evidence>
<evidence type="ECO:0000256" key="13">
    <source>
        <dbReference type="ARBA" id="ARBA00049739"/>
    </source>
</evidence>
<accession>A0A1W0E5H6</accession>
<feature type="site" description="mRNA cap binding" evidence="15">
    <location>
        <position position="125"/>
    </location>
</feature>
<gene>
    <name evidence="17" type="primary">ABD1</name>
    <name evidence="17" type="ORF">EHP00_34</name>
</gene>
<evidence type="ECO:0000256" key="1">
    <source>
        <dbReference type="ARBA" id="ARBA00004123"/>
    </source>
</evidence>
<feature type="site" description="mRNA cap binding" evidence="15">
    <location>
        <position position="275"/>
    </location>
</feature>
<evidence type="ECO:0000256" key="5">
    <source>
        <dbReference type="ARBA" id="ARBA00022679"/>
    </source>
</evidence>
<keyword evidence="5" id="KW-0808">Transferase</keyword>
<proteinExistence type="predicted"/>
<evidence type="ECO:0000256" key="2">
    <source>
        <dbReference type="ARBA" id="ARBA00011926"/>
    </source>
</evidence>
<evidence type="ECO:0000256" key="9">
    <source>
        <dbReference type="ARBA" id="ARBA00023242"/>
    </source>
</evidence>
<name>A0A1W0E5H6_9MICR</name>
<dbReference type="VEuPathDB" id="MicrosporidiaDB:EHP00_34"/>
<dbReference type="InterPro" id="IPR004971">
    <property type="entry name" value="mRNA_G-N7_MeTrfase_dom"/>
</dbReference>
<feature type="site" description="mRNA cap binding" evidence="15">
    <location>
        <position position="87"/>
    </location>
</feature>
<evidence type="ECO:0000256" key="6">
    <source>
        <dbReference type="ARBA" id="ARBA00022691"/>
    </source>
</evidence>
<comment type="caution">
    <text evidence="17">The sequence shown here is derived from an EMBL/GenBank/DDBJ whole genome shotgun (WGS) entry which is preliminary data.</text>
</comment>
<feature type="binding site" evidence="15">
    <location>
        <begin position="31"/>
        <end position="32"/>
    </location>
    <ligand>
        <name>mRNA</name>
        <dbReference type="ChEBI" id="CHEBI:33699"/>
    </ligand>
</feature>
<dbReference type="GO" id="GO:0003723">
    <property type="term" value="F:RNA binding"/>
    <property type="evidence" value="ECO:0007669"/>
    <property type="project" value="UniProtKB-KW"/>
</dbReference>
<feature type="domain" description="MRNA cap 0 methyltransferase" evidence="16">
    <location>
        <begin position="22"/>
        <end position="283"/>
    </location>
</feature>
<keyword evidence="18" id="KW-1185">Reference proteome</keyword>
<dbReference type="CDD" id="cd02440">
    <property type="entry name" value="AdoMet_MTases"/>
    <property type="match status" value="1"/>
</dbReference>
<feature type="site" description="mRNA cap binding" evidence="15">
    <location>
        <position position="215"/>
    </location>
</feature>
<feature type="binding site" evidence="14">
    <location>
        <position position="126"/>
    </location>
    <ligand>
        <name>S-adenosyl-L-methionine</name>
        <dbReference type="ChEBI" id="CHEBI:59789"/>
    </ligand>
</feature>
<evidence type="ECO:0000256" key="15">
    <source>
        <dbReference type="PIRSR" id="PIRSR028762-2"/>
    </source>
</evidence>
<feature type="binding site" evidence="14">
    <location>
        <position position="103"/>
    </location>
    <ligand>
        <name>S-adenosyl-L-methionine</name>
        <dbReference type="ChEBI" id="CHEBI:59789"/>
    </ligand>
</feature>
<dbReference type="InterPro" id="IPR039753">
    <property type="entry name" value="RG7MT1"/>
</dbReference>
<sequence length="288" mass="34049">MEHVRNHYNKQEIKDFKERKDTANINIRNINNKIKYTLIEDFLEKGSTVLDLACGKGGDLRKYTKKEVTFLYGLDCSNISLLEILNRVKKFRPDFPCRFKIQDCFGEKFDLEKHFDFISCQFSFHYSFYKEEIAKQAIENVAIHLKPGGKFIMTIPSKNVICERIRKNNLKNTLYHIKPSSKLMECAKNNQTNSEDVFGLGYSFMLSDSINECEEWVVDDKYIVDEFKKYGCNVILNASFGQYCIDMKKQRRTNIILHDEYLQMKPDEREVVDIYQIYVFTKEENICQ</sequence>
<evidence type="ECO:0000256" key="14">
    <source>
        <dbReference type="PIRSR" id="PIRSR028762-1"/>
    </source>
</evidence>
<dbReference type="AlphaFoldDB" id="A0A1W0E5H6"/>
<dbReference type="Proteomes" id="UP000192758">
    <property type="component" value="Unassembled WGS sequence"/>
</dbReference>
<evidence type="ECO:0000313" key="18">
    <source>
        <dbReference type="Proteomes" id="UP000192758"/>
    </source>
</evidence>
<dbReference type="GO" id="GO:0004482">
    <property type="term" value="F:mRNA 5'-cap (guanine-N7-)-methyltransferase activity"/>
    <property type="evidence" value="ECO:0007669"/>
    <property type="project" value="UniProtKB-EC"/>
</dbReference>
<feature type="binding site" evidence="14">
    <location>
        <position position="53"/>
    </location>
    <ligand>
        <name>S-adenosyl-L-methionine</name>
        <dbReference type="ChEBI" id="CHEBI:59789"/>
    </ligand>
</feature>
<evidence type="ECO:0000256" key="7">
    <source>
        <dbReference type="ARBA" id="ARBA00022884"/>
    </source>
</evidence>
<evidence type="ECO:0000256" key="12">
    <source>
        <dbReference type="ARBA" id="ARBA00044712"/>
    </source>
</evidence>
<dbReference type="EMBL" id="MNPJ01000019">
    <property type="protein sequence ID" value="OQS54527.1"/>
    <property type="molecule type" value="Genomic_DNA"/>
</dbReference>
<keyword evidence="9" id="KW-0539">Nucleus</keyword>
<dbReference type="Pfam" id="PF03291">
    <property type="entry name" value="mRNA_G-N7_MeTrfase"/>
    <property type="match status" value="1"/>
</dbReference>
<dbReference type="InterPro" id="IPR029063">
    <property type="entry name" value="SAM-dependent_MTases_sf"/>
</dbReference>
<evidence type="ECO:0000256" key="8">
    <source>
        <dbReference type="ARBA" id="ARBA00023042"/>
    </source>
</evidence>
<dbReference type="PIRSF" id="PIRSF028762">
    <property type="entry name" value="ABD1"/>
    <property type="match status" value="1"/>
</dbReference>
<keyword evidence="7" id="KW-0694">RNA-binding</keyword>
<feature type="site" description="mRNA cap binding" evidence="15">
    <location>
        <position position="56"/>
    </location>
</feature>
<dbReference type="PANTHER" id="PTHR12189:SF2">
    <property type="entry name" value="MRNA CAP GUANINE-N7 METHYLTRANSFERASE"/>
    <property type="match status" value="1"/>
</dbReference>
<organism evidence="17 18">
    <name type="scientific">Ecytonucleospora hepatopenaei</name>
    <dbReference type="NCBI Taxonomy" id="646526"/>
    <lineage>
        <taxon>Eukaryota</taxon>
        <taxon>Fungi</taxon>
        <taxon>Fungi incertae sedis</taxon>
        <taxon>Microsporidia</taxon>
        <taxon>Enterocytozoonidae</taxon>
        <taxon>Ecytonucleospora</taxon>
    </lineage>
</organism>
<dbReference type="GO" id="GO:0005634">
    <property type="term" value="C:nucleus"/>
    <property type="evidence" value="ECO:0007669"/>
    <property type="project" value="UniProtKB-SubCell"/>
</dbReference>
<dbReference type="Gene3D" id="3.40.50.150">
    <property type="entry name" value="Vaccinia Virus protein VP39"/>
    <property type="match status" value="1"/>
</dbReference>
<evidence type="ECO:0000313" key="17">
    <source>
        <dbReference type="EMBL" id="OQS54527.1"/>
    </source>
</evidence>
<evidence type="ECO:0000256" key="4">
    <source>
        <dbReference type="ARBA" id="ARBA00022664"/>
    </source>
</evidence>
<dbReference type="OrthoDB" id="10248867at2759"/>
<keyword evidence="6" id="KW-0949">S-adenosyl-L-methionine</keyword>
<evidence type="ECO:0000256" key="3">
    <source>
        <dbReference type="ARBA" id="ARBA00022603"/>
    </source>
</evidence>
<feature type="binding site" evidence="14">
    <location>
        <position position="75"/>
    </location>
    <ligand>
        <name>S-adenosyl-L-methionine</name>
        <dbReference type="ChEBI" id="CHEBI:59789"/>
    </ligand>
</feature>
<feature type="binding site" evidence="14">
    <location>
        <position position="121"/>
    </location>
    <ligand>
        <name>S-adenosyl-L-methionine</name>
        <dbReference type="ChEBI" id="CHEBI:59789"/>
    </ligand>
</feature>
<keyword evidence="3" id="KW-0489">Methyltransferase</keyword>
<keyword evidence="8 15" id="KW-0506">mRNA capping</keyword>
<feature type="binding site" evidence="14">
    <location>
        <position position="35"/>
    </location>
    <ligand>
        <name>S-adenosyl-L-methionine</name>
        <dbReference type="ChEBI" id="CHEBI:59789"/>
    </ligand>
</feature>
<evidence type="ECO:0000256" key="11">
    <source>
        <dbReference type="ARBA" id="ARBA00033387"/>
    </source>
</evidence>
<dbReference type="EC" id="2.1.1.56" evidence="2"/>